<proteinExistence type="predicted"/>
<dbReference type="EMBL" id="JAVEPI010000002">
    <property type="protein sequence ID" value="KAK1443287.1"/>
    <property type="molecule type" value="Genomic_DNA"/>
</dbReference>
<dbReference type="Proteomes" id="UP001230268">
    <property type="component" value="Unassembled WGS sequence"/>
</dbReference>
<accession>A0AAD8LKJ3</accession>
<name>A0AAD8LKJ3_BABGI</name>
<keyword evidence="2" id="KW-1185">Reference proteome</keyword>
<dbReference type="AlphaFoldDB" id="A0AAD8LKJ3"/>
<reference evidence="1" key="1">
    <citation type="submission" date="2023-08" db="EMBL/GenBank/DDBJ databases">
        <title>Draft sequence of the Babesia gibsoni genome.</title>
        <authorList>
            <person name="Yamagishi J.Y."/>
            <person name="Xuan X.X."/>
        </authorList>
    </citation>
    <scope>NUCLEOTIDE SEQUENCE</scope>
    <source>
        <strain evidence="1">Azabu</strain>
    </source>
</reference>
<evidence type="ECO:0000313" key="2">
    <source>
        <dbReference type="Proteomes" id="UP001230268"/>
    </source>
</evidence>
<gene>
    <name evidence="1" type="ORF">BgAZ_201630</name>
</gene>
<sequence>MRQRLTKSIPPWEIASRLAYKRQRSLSAGQKLYKPGLYALFNKCTKAIAGEALSLRGYEIDEQNTIIVVQESDPDFPSSNLLEEVNVKLQHLSHFGLNKRDKKVLIEFIQRIEPHLTEPKAVFKFLCSVSSIVSIRCLPKGNSIKSACRPSFESLFKRIDRSTNPYHAVTCYLKLCAFYGQKVSILSDVYHSMVTSFISDSVFTTEEELDQLIFLYERLSICDNRVITYCSKRMARHFDNFTENQICNFARYLVKSVHASNRPDVIGAPPDYSKEYTRCEASEILDGFDVVASDYVKCLEGRLPVCLHQYSYFNLIDMGEFYHVFGIESDVRTRFSTELWKYLYTLKYGYPIKSLVVLSKLGLGDTKTFGRLIRNIPQTLAFRWPLSLVAECLINLEGGKKEKIYVILAHYISKSLSKSFDGHNIARVFDSLRDKRVPLLGLYHKVLGIQDSNTKWLTPDHLFSIARYGKDVGLSVHQVFNMLRSSDISNVSPHNAITLLDLMESIDEDLLRRCVTVLYENRNVTPLGFGSFMELLKACKRLKLRISFIQELAINALKEIETIEMGVFLEFMDLLSSCGPIDNQCLMGKLYKFIQYNLEHIPLHSTGRLLWLCFSLGFPINGECFQSLLRRFNKLYDPKYNEDHLLQVLGAVMMKLDSHSSEMRMFLRNLDNFKDVSWRRDAAEVAKIKELNKHVNCATFVPAFPFTADAEIGIEELHSYIEKKGQCAIDPKGEKLDTQLQHYPEADQSTVYLDLTDDPFVKVVDNNCRITQSLSFYHQVR</sequence>
<comment type="caution">
    <text evidence="1">The sequence shown here is derived from an EMBL/GenBank/DDBJ whole genome shotgun (WGS) entry which is preliminary data.</text>
</comment>
<evidence type="ECO:0000313" key="1">
    <source>
        <dbReference type="EMBL" id="KAK1443287.1"/>
    </source>
</evidence>
<organism evidence="1 2">
    <name type="scientific">Babesia gibsoni</name>
    <dbReference type="NCBI Taxonomy" id="33632"/>
    <lineage>
        <taxon>Eukaryota</taxon>
        <taxon>Sar</taxon>
        <taxon>Alveolata</taxon>
        <taxon>Apicomplexa</taxon>
        <taxon>Aconoidasida</taxon>
        <taxon>Piroplasmida</taxon>
        <taxon>Babesiidae</taxon>
        <taxon>Babesia</taxon>
    </lineage>
</organism>
<protein>
    <submittedName>
        <fullName evidence="1">Uncharacterized protein</fullName>
    </submittedName>
</protein>